<dbReference type="EMBL" id="QEFB01000001">
    <property type="protein sequence ID" value="PWC08240.1"/>
    <property type="molecule type" value="Genomic_DNA"/>
</dbReference>
<keyword evidence="2" id="KW-0812">Transmembrane</keyword>
<feature type="transmembrane region" description="Helical" evidence="2">
    <location>
        <begin position="92"/>
        <end position="114"/>
    </location>
</feature>
<evidence type="ECO:0000313" key="3">
    <source>
        <dbReference type="EMBL" id="PWC08240.1"/>
    </source>
</evidence>
<dbReference type="AlphaFoldDB" id="A0A2U1THC1"/>
<protein>
    <recommendedName>
        <fullName evidence="5">Sporulation protein</fullName>
    </recommendedName>
</protein>
<dbReference type="OrthoDB" id="4965215at2"/>
<accession>A0A2U1THC1</accession>
<name>A0A2U1THC1_9MICO</name>
<keyword evidence="2" id="KW-0472">Membrane</keyword>
<organism evidence="3 4">
    <name type="scientific">Mycetocola zhujimingii</name>
    <dbReference type="NCBI Taxonomy" id="2079792"/>
    <lineage>
        <taxon>Bacteria</taxon>
        <taxon>Bacillati</taxon>
        <taxon>Actinomycetota</taxon>
        <taxon>Actinomycetes</taxon>
        <taxon>Micrococcales</taxon>
        <taxon>Microbacteriaceae</taxon>
        <taxon>Mycetocola</taxon>
    </lineage>
</organism>
<evidence type="ECO:0000256" key="1">
    <source>
        <dbReference type="SAM" id="MobiDB-lite"/>
    </source>
</evidence>
<proteinExistence type="predicted"/>
<dbReference type="KEGG" id="myl:C3E77_08770"/>
<dbReference type="Proteomes" id="UP000244962">
    <property type="component" value="Unassembled WGS sequence"/>
</dbReference>
<evidence type="ECO:0000313" key="4">
    <source>
        <dbReference type="Proteomes" id="UP000244962"/>
    </source>
</evidence>
<sequence>MTNLALEMADRFKSIGVTSVYGDPVEVDGAKLVPVALAWYGFGVGEGEGEGDTASSTVSGKGTGSGGGGGGFALPIGAYLKTSTGLRFEPNVVSLMAVGIPFVWAVGKALAFVIKALKK</sequence>
<feature type="region of interest" description="Disordered" evidence="1">
    <location>
        <begin position="48"/>
        <end position="67"/>
    </location>
</feature>
<gene>
    <name evidence="3" type="ORF">DF223_02530</name>
</gene>
<comment type="caution">
    <text evidence="3">The sequence shown here is derived from an EMBL/GenBank/DDBJ whole genome shotgun (WGS) entry which is preliminary data.</text>
</comment>
<keyword evidence="4" id="KW-1185">Reference proteome</keyword>
<reference evidence="4" key="1">
    <citation type="submission" date="2018-04" db="EMBL/GenBank/DDBJ databases">
        <authorList>
            <person name="Liu S."/>
            <person name="Wang Z."/>
            <person name="Li J."/>
        </authorList>
    </citation>
    <scope>NUCLEOTIDE SEQUENCE [LARGE SCALE GENOMIC DNA]</scope>
    <source>
        <strain evidence="4">622</strain>
    </source>
</reference>
<evidence type="ECO:0008006" key="5">
    <source>
        <dbReference type="Google" id="ProtNLM"/>
    </source>
</evidence>
<keyword evidence="2" id="KW-1133">Transmembrane helix</keyword>
<evidence type="ECO:0000256" key="2">
    <source>
        <dbReference type="SAM" id="Phobius"/>
    </source>
</evidence>
<dbReference type="RefSeq" id="WP_108391289.1">
    <property type="nucleotide sequence ID" value="NZ_CP026949.1"/>
</dbReference>